<proteinExistence type="predicted"/>
<protein>
    <submittedName>
        <fullName evidence="1">Uncharacterized protein</fullName>
    </submittedName>
</protein>
<dbReference type="EMBL" id="HBUF01663520">
    <property type="protein sequence ID" value="CAG6789135.1"/>
    <property type="molecule type" value="Transcribed_RNA"/>
</dbReference>
<organism evidence="1">
    <name type="scientific">Cacopsylla melanoneura</name>
    <dbReference type="NCBI Taxonomy" id="428564"/>
    <lineage>
        <taxon>Eukaryota</taxon>
        <taxon>Metazoa</taxon>
        <taxon>Ecdysozoa</taxon>
        <taxon>Arthropoda</taxon>
        <taxon>Hexapoda</taxon>
        <taxon>Insecta</taxon>
        <taxon>Pterygota</taxon>
        <taxon>Neoptera</taxon>
        <taxon>Paraneoptera</taxon>
        <taxon>Hemiptera</taxon>
        <taxon>Sternorrhyncha</taxon>
        <taxon>Psylloidea</taxon>
        <taxon>Psyllidae</taxon>
        <taxon>Psyllinae</taxon>
        <taxon>Cacopsylla</taxon>
    </lineage>
</organism>
<reference evidence="1" key="1">
    <citation type="submission" date="2021-05" db="EMBL/GenBank/DDBJ databases">
        <authorList>
            <person name="Alioto T."/>
            <person name="Alioto T."/>
            <person name="Gomez Garrido J."/>
        </authorList>
    </citation>
    <scope>NUCLEOTIDE SEQUENCE</scope>
</reference>
<dbReference type="AlphaFoldDB" id="A0A8D8TT28"/>
<evidence type="ECO:0000313" key="1">
    <source>
        <dbReference type="EMBL" id="CAG6694240.1"/>
    </source>
</evidence>
<dbReference type="EMBL" id="HBUF01317086">
    <property type="protein sequence ID" value="CAG6694240.1"/>
    <property type="molecule type" value="Transcribed_RNA"/>
</dbReference>
<sequence length="106" mass="11920">MAGFLVHIQLEVLVVVYETSSLLEYRPVRVVLLLQHIDVVAMRQLGFDFDHLVVNLGLAYRVRVTPVTLLSSFPQPGLHLGSSRLQIMVHHVEILIPLGKFALAVR</sequence>
<name>A0A8D8TT28_9HEMI</name>
<accession>A0A8D8TT28</accession>